<organism evidence="1 2">
    <name type="scientific">Streptomyces marincola</name>
    <dbReference type="NCBI Taxonomy" id="2878388"/>
    <lineage>
        <taxon>Bacteria</taxon>
        <taxon>Bacillati</taxon>
        <taxon>Actinomycetota</taxon>
        <taxon>Actinomycetes</taxon>
        <taxon>Kitasatosporales</taxon>
        <taxon>Streptomycetaceae</taxon>
        <taxon>Streptomyces</taxon>
    </lineage>
</organism>
<evidence type="ECO:0000313" key="1">
    <source>
        <dbReference type="EMBL" id="ARQ69497.1"/>
    </source>
</evidence>
<gene>
    <name evidence="1" type="ORF">CAG99_12020</name>
</gene>
<evidence type="ECO:0000313" key="2">
    <source>
        <dbReference type="Proteomes" id="UP000194218"/>
    </source>
</evidence>
<dbReference type="AlphaFoldDB" id="A0A1W7CXR3"/>
<sequence length="115" mass="11579">MSDDSTEYLPEEFRVSAVHHDESAEVAGSLARRVGNASPASTHFGGAQAASFSSALGSAAGERSRAAQRVQDTRGEIATGAVTAANIGDETDADAGYVLGAATLGDVGQGIADRI</sequence>
<accession>A0A1W7CXR3</accession>
<dbReference type="GO" id="GO:0009306">
    <property type="term" value="P:protein secretion"/>
    <property type="evidence" value="ECO:0007669"/>
    <property type="project" value="InterPro"/>
</dbReference>
<evidence type="ECO:0008006" key="3">
    <source>
        <dbReference type="Google" id="ProtNLM"/>
    </source>
</evidence>
<keyword evidence="2" id="KW-1185">Reference proteome</keyword>
<dbReference type="EMBL" id="CP021121">
    <property type="protein sequence ID" value="ARQ69497.1"/>
    <property type="molecule type" value="Genomic_DNA"/>
</dbReference>
<proteinExistence type="predicted"/>
<name>A0A1W7CXR3_9ACTN</name>
<dbReference type="OrthoDB" id="4240407at2"/>
<reference evidence="1 2" key="1">
    <citation type="submission" date="2017-05" db="EMBL/GenBank/DDBJ databases">
        <title>Complete genome sequence of Streptomyces sp. SCSIO 03032 revealed the diverse biosynthetic pathways for its bioactive secondary metabolites.</title>
        <authorList>
            <person name="Ma L."/>
            <person name="Zhu Y."/>
            <person name="Zhang W."/>
            <person name="Zhang G."/>
            <person name="Tian X."/>
            <person name="Zhang S."/>
            <person name="Zhang C."/>
        </authorList>
    </citation>
    <scope>NUCLEOTIDE SEQUENCE [LARGE SCALE GENOMIC DNA]</scope>
    <source>
        <strain evidence="1 2">SCSIO 03032</strain>
    </source>
</reference>
<dbReference type="KEGG" id="smao:CAG99_12020"/>
<dbReference type="InterPro" id="IPR022536">
    <property type="entry name" value="EspC"/>
</dbReference>
<dbReference type="RefSeq" id="WP_086159302.1">
    <property type="nucleotide sequence ID" value="NZ_CP021121.1"/>
</dbReference>
<protein>
    <recommendedName>
        <fullName evidence="3">Excreted virulence factor EspC, type VII ESX diderm</fullName>
    </recommendedName>
</protein>
<dbReference type="Proteomes" id="UP000194218">
    <property type="component" value="Chromosome"/>
</dbReference>
<dbReference type="Pfam" id="PF10824">
    <property type="entry name" value="T7SS_ESX_EspC"/>
    <property type="match status" value="1"/>
</dbReference>